<proteinExistence type="predicted"/>
<evidence type="ECO:0000256" key="5">
    <source>
        <dbReference type="ARBA" id="ARBA00023180"/>
    </source>
</evidence>
<feature type="disulfide bond" evidence="6">
    <location>
        <begin position="144"/>
        <end position="153"/>
    </location>
</feature>
<keyword evidence="5" id="KW-0325">Glycoprotein</keyword>
<evidence type="ECO:0000256" key="8">
    <source>
        <dbReference type="SAM" id="SignalP"/>
    </source>
</evidence>
<evidence type="ECO:0000313" key="13">
    <source>
        <dbReference type="Proteomes" id="UP000683360"/>
    </source>
</evidence>
<evidence type="ECO:0000256" key="1">
    <source>
        <dbReference type="ARBA" id="ARBA00022536"/>
    </source>
</evidence>
<evidence type="ECO:0000256" key="2">
    <source>
        <dbReference type="ARBA" id="ARBA00022729"/>
    </source>
</evidence>
<dbReference type="PROSITE" id="PS50092">
    <property type="entry name" value="TSP1"/>
    <property type="match status" value="1"/>
</dbReference>
<keyword evidence="13" id="KW-1185">Reference proteome</keyword>
<dbReference type="PROSITE" id="PS50923">
    <property type="entry name" value="SUSHI"/>
    <property type="match status" value="1"/>
</dbReference>
<evidence type="ECO:0000256" key="6">
    <source>
        <dbReference type="PROSITE-ProRule" id="PRU00076"/>
    </source>
</evidence>
<protein>
    <submittedName>
        <fullName evidence="12">Uncharacterized protein</fullName>
    </submittedName>
</protein>
<dbReference type="PROSITE" id="PS00022">
    <property type="entry name" value="EGF_1"/>
    <property type="match status" value="2"/>
</dbReference>
<keyword evidence="7" id="KW-0768">Sushi</keyword>
<dbReference type="PROSITE" id="PS50825">
    <property type="entry name" value="HYR"/>
    <property type="match status" value="1"/>
</dbReference>
<feature type="signal peptide" evidence="8">
    <location>
        <begin position="1"/>
        <end position="20"/>
    </location>
</feature>
<name>A0A8S3T980_MYTED</name>
<evidence type="ECO:0000259" key="11">
    <source>
        <dbReference type="PROSITE" id="PS50923"/>
    </source>
</evidence>
<dbReference type="Pfam" id="PF00008">
    <property type="entry name" value="EGF"/>
    <property type="match status" value="1"/>
</dbReference>
<dbReference type="AlphaFoldDB" id="A0A8S3T980"/>
<dbReference type="PRINTS" id="PR00010">
    <property type="entry name" value="EGFBLOOD"/>
</dbReference>
<keyword evidence="3" id="KW-0677">Repeat</keyword>
<dbReference type="SMART" id="SM00179">
    <property type="entry name" value="EGF_CA"/>
    <property type="match status" value="1"/>
</dbReference>
<comment type="caution">
    <text evidence="12">The sequence shown here is derived from an EMBL/GenBank/DDBJ whole genome shotgun (WGS) entry which is preliminary data.</text>
</comment>
<evidence type="ECO:0000256" key="7">
    <source>
        <dbReference type="PROSITE-ProRule" id="PRU00302"/>
    </source>
</evidence>
<evidence type="ECO:0000256" key="4">
    <source>
        <dbReference type="ARBA" id="ARBA00023157"/>
    </source>
</evidence>
<feature type="domain" description="HYR" evidence="10">
    <location>
        <begin position="155"/>
        <end position="238"/>
    </location>
</feature>
<dbReference type="PROSITE" id="PS50026">
    <property type="entry name" value="EGF_3"/>
    <property type="match status" value="1"/>
</dbReference>
<dbReference type="CDD" id="cd00054">
    <property type="entry name" value="EGF_CA"/>
    <property type="match status" value="1"/>
</dbReference>
<dbReference type="Pfam" id="PF02494">
    <property type="entry name" value="HYR"/>
    <property type="match status" value="1"/>
</dbReference>
<dbReference type="OrthoDB" id="8962045at2759"/>
<dbReference type="InterPro" id="IPR000742">
    <property type="entry name" value="EGF"/>
</dbReference>
<dbReference type="PROSITE" id="PS01186">
    <property type="entry name" value="EGF_2"/>
    <property type="match status" value="1"/>
</dbReference>
<evidence type="ECO:0000259" key="9">
    <source>
        <dbReference type="PROSITE" id="PS50026"/>
    </source>
</evidence>
<evidence type="ECO:0000313" key="12">
    <source>
        <dbReference type="EMBL" id="CAG2227188.1"/>
    </source>
</evidence>
<gene>
    <name evidence="12" type="ORF">MEDL_40218</name>
</gene>
<dbReference type="SUPFAM" id="SSF82895">
    <property type="entry name" value="TSP-1 type 1 repeat"/>
    <property type="match status" value="1"/>
</dbReference>
<comment type="caution">
    <text evidence="6">Lacks conserved residue(s) required for the propagation of feature annotation.</text>
</comment>
<dbReference type="SMART" id="SM00181">
    <property type="entry name" value="EGF"/>
    <property type="match status" value="2"/>
</dbReference>
<dbReference type="InterPro" id="IPR003410">
    <property type="entry name" value="HYR_dom"/>
</dbReference>
<keyword evidence="4 6" id="KW-1015">Disulfide bond</keyword>
<feature type="domain" description="Sushi" evidence="11">
    <location>
        <begin position="239"/>
        <end position="304"/>
    </location>
</feature>
<evidence type="ECO:0000256" key="3">
    <source>
        <dbReference type="ARBA" id="ARBA00022737"/>
    </source>
</evidence>
<dbReference type="InterPro" id="IPR000436">
    <property type="entry name" value="Sushi_SCR_CCP_dom"/>
</dbReference>
<dbReference type="SMART" id="SM00209">
    <property type="entry name" value="TSP1"/>
    <property type="match status" value="1"/>
</dbReference>
<dbReference type="Gene3D" id="2.10.70.10">
    <property type="entry name" value="Complement Module, domain 1"/>
    <property type="match status" value="1"/>
</dbReference>
<dbReference type="FunFam" id="2.10.25.10:FF:000143">
    <property type="entry name" value="Protein crumbs 1"/>
    <property type="match status" value="1"/>
</dbReference>
<dbReference type="InterPro" id="IPR000152">
    <property type="entry name" value="EGF-type_Asp/Asn_hydroxyl_site"/>
</dbReference>
<feature type="chain" id="PRO_5035812710" evidence="8">
    <location>
        <begin position="21"/>
        <end position="364"/>
    </location>
</feature>
<evidence type="ECO:0000259" key="10">
    <source>
        <dbReference type="PROSITE" id="PS50825"/>
    </source>
</evidence>
<dbReference type="PANTHER" id="PTHR12916">
    <property type="entry name" value="CYTOCHROME C OXIDASE POLYPEPTIDE VIC-2"/>
    <property type="match status" value="1"/>
</dbReference>
<accession>A0A8S3T980</accession>
<dbReference type="Gene3D" id="2.10.25.10">
    <property type="entry name" value="Laminin"/>
    <property type="match status" value="1"/>
</dbReference>
<dbReference type="InterPro" id="IPR001881">
    <property type="entry name" value="EGF-like_Ca-bd_dom"/>
</dbReference>
<dbReference type="PROSITE" id="PS00010">
    <property type="entry name" value="ASX_HYDROXYL"/>
    <property type="match status" value="1"/>
</dbReference>
<organism evidence="12 13">
    <name type="scientific">Mytilus edulis</name>
    <name type="common">Blue mussel</name>
    <dbReference type="NCBI Taxonomy" id="6550"/>
    <lineage>
        <taxon>Eukaryota</taxon>
        <taxon>Metazoa</taxon>
        <taxon>Spiralia</taxon>
        <taxon>Lophotrochozoa</taxon>
        <taxon>Mollusca</taxon>
        <taxon>Bivalvia</taxon>
        <taxon>Autobranchia</taxon>
        <taxon>Pteriomorphia</taxon>
        <taxon>Mytilida</taxon>
        <taxon>Mytiloidea</taxon>
        <taxon>Mytilidae</taxon>
        <taxon>Mytilinae</taxon>
        <taxon>Mytilus</taxon>
    </lineage>
</organism>
<sequence length="364" mass="41450">MDILKLALLVQCCAVTLVLSGRTSKWDQCGCVFQDWQSWSKCSLDCAGGRQRRERQVKMHEIPACTEYTDCATSDTAFQHRDCNTICYNGGTYKDLGSAIFSYCQCPKRWRGSCCDEDAHTCLSNPCQNGGTCVDGLERYDCQCLPGWSGVNCEQDVQPPIQIGCPNDTMRHISSPTVVVNWTAPSFYDPMNTSLEITQNYPQDYWEFHWGDFQVQYVATKPKNGLRSECTFTVKIRPMSCPELSVGNHSAKVCTNWKTDYGQYCMVFCDSSFTLANENDYDQWYVCGASGKWIPSPQLPNCHQQISQSVVNTRKQYHFSQCNDLSSNNQMKDIFMKRFNSSEFSYFCRKYGKECSKDNVSVIC</sequence>
<dbReference type="InterPro" id="IPR036383">
    <property type="entry name" value="TSP1_rpt_sf"/>
</dbReference>
<reference evidence="12" key="1">
    <citation type="submission" date="2021-03" db="EMBL/GenBank/DDBJ databases">
        <authorList>
            <person name="Bekaert M."/>
        </authorList>
    </citation>
    <scope>NUCLEOTIDE SEQUENCE</scope>
</reference>
<dbReference type="SUPFAM" id="SSF57196">
    <property type="entry name" value="EGF/Laminin"/>
    <property type="match status" value="1"/>
</dbReference>
<dbReference type="GO" id="GO:0005509">
    <property type="term" value="F:calcium ion binding"/>
    <property type="evidence" value="ECO:0007669"/>
    <property type="project" value="InterPro"/>
</dbReference>
<feature type="domain" description="EGF-like" evidence="9">
    <location>
        <begin position="118"/>
        <end position="154"/>
    </location>
</feature>
<dbReference type="Proteomes" id="UP000683360">
    <property type="component" value="Unassembled WGS sequence"/>
</dbReference>
<dbReference type="PANTHER" id="PTHR12916:SF4">
    <property type="entry name" value="UNINFLATABLE, ISOFORM C"/>
    <property type="match status" value="1"/>
</dbReference>
<keyword evidence="1 6" id="KW-0245">EGF-like domain</keyword>
<dbReference type="EMBL" id="CAJPWZ010001953">
    <property type="protein sequence ID" value="CAG2227188.1"/>
    <property type="molecule type" value="Genomic_DNA"/>
</dbReference>
<dbReference type="Gene3D" id="2.20.100.10">
    <property type="entry name" value="Thrombospondin type-1 (TSP1) repeat"/>
    <property type="match status" value="1"/>
</dbReference>
<keyword evidence="2 8" id="KW-0732">Signal</keyword>
<dbReference type="InterPro" id="IPR000884">
    <property type="entry name" value="TSP1_rpt"/>
</dbReference>